<dbReference type="SUPFAM" id="SSF52540">
    <property type="entry name" value="P-loop containing nucleoside triphosphate hydrolases"/>
    <property type="match status" value="1"/>
</dbReference>
<evidence type="ECO:0000313" key="5">
    <source>
        <dbReference type="EMBL" id="AYA98900.1"/>
    </source>
</evidence>
<dbReference type="Gene3D" id="3.40.50.300">
    <property type="entry name" value="P-loop containing nucleotide triphosphate hydrolases"/>
    <property type="match status" value="1"/>
</dbReference>
<dbReference type="InterPro" id="IPR003439">
    <property type="entry name" value="ABC_transporter-like_ATP-bd"/>
</dbReference>
<evidence type="ECO:0000313" key="6">
    <source>
        <dbReference type="Proteomes" id="UP000265562"/>
    </source>
</evidence>
<dbReference type="InterPro" id="IPR017871">
    <property type="entry name" value="ABC_transporter-like_CS"/>
</dbReference>
<dbReference type="CDD" id="cd10147">
    <property type="entry name" value="Wzt_C-like"/>
    <property type="match status" value="1"/>
</dbReference>
<dbReference type="Proteomes" id="UP000265562">
    <property type="component" value="Chromosome"/>
</dbReference>
<dbReference type="Pfam" id="PF14524">
    <property type="entry name" value="Wzt_C"/>
    <property type="match status" value="1"/>
</dbReference>
<dbReference type="GO" id="GO:0005524">
    <property type="term" value="F:ATP binding"/>
    <property type="evidence" value="ECO:0007669"/>
    <property type="project" value="UniProtKB-KW"/>
</dbReference>
<dbReference type="Gene3D" id="2.70.50.60">
    <property type="entry name" value="abc- transporter (atp binding component) like domain"/>
    <property type="match status" value="1"/>
</dbReference>
<dbReference type="SMART" id="SM00382">
    <property type="entry name" value="AAA"/>
    <property type="match status" value="1"/>
</dbReference>
<evidence type="ECO:0000256" key="2">
    <source>
        <dbReference type="ARBA" id="ARBA00022448"/>
    </source>
</evidence>
<dbReference type="PANTHER" id="PTHR46743">
    <property type="entry name" value="TEICHOIC ACIDS EXPORT ATP-BINDING PROTEIN TAGH"/>
    <property type="match status" value="1"/>
</dbReference>
<accession>A0A385PXS2</accession>
<keyword evidence="6" id="KW-1185">Reference proteome</keyword>
<organism evidence="5 6">
    <name type="scientific">Lachnoanaerobaculum umeaense</name>
    <dbReference type="NCBI Taxonomy" id="617123"/>
    <lineage>
        <taxon>Bacteria</taxon>
        <taxon>Bacillati</taxon>
        <taxon>Bacillota</taxon>
        <taxon>Clostridia</taxon>
        <taxon>Lachnospirales</taxon>
        <taxon>Lachnospiraceae</taxon>
        <taxon>Lachnoanaerobaculum</taxon>
    </lineage>
</organism>
<dbReference type="AlphaFoldDB" id="A0A385PXS2"/>
<dbReference type="InterPro" id="IPR015860">
    <property type="entry name" value="ABC_transpr_TagH-like"/>
</dbReference>
<gene>
    <name evidence="5" type="ORF">D4A81_02525</name>
</gene>
<reference evidence="5 6" key="1">
    <citation type="submission" date="2018-09" db="EMBL/GenBank/DDBJ databases">
        <title>Genome sequencing of Lachnoanaerobaculum umeaense DSM 23576.</title>
        <authorList>
            <person name="Kook J.-K."/>
            <person name="Park S.-N."/>
            <person name="Lim Y.K."/>
        </authorList>
    </citation>
    <scope>NUCLEOTIDE SEQUENCE [LARGE SCALE GENOMIC DNA]</scope>
    <source>
        <strain evidence="6">DSM 23576 \ CCUG 58757</strain>
    </source>
</reference>
<dbReference type="InterPro" id="IPR029439">
    <property type="entry name" value="Wzt_C"/>
</dbReference>
<keyword evidence="4 5" id="KW-0067">ATP-binding</keyword>
<sequence>MENAIELIGVGKSYNLYDKPQDRIKEIFSLTRKNYHREYKALDNISFSVKKGETLGIIGRNGAGKSTLLKLITGVITPTTGEIHTDGEISALLELGTGFNPEYTGYENIFLNGSMRGFSDEEMQGKLKEIIDFADIGEYMGQPVKTYSSGMFARLAFAVMISFKPEILIVDEALSVGDVFFQQKCNTFMKDEMKGVTKLLVTHDMNSIANMADRVILIERGKIIKEGKPLEVIEDYLKLLHTTIYKGEDSAAEELEKAEVENQDTSLNIGSSEDGWVKSPKESIGGAQDILIDSQRVLINKEVVDVVKPGDRVRIELLIDPKKDADNIIIGYTFKDKYGNSIFAQSTLGENIMIEGVKNGERQYARIEFDWPEVKEGDYFLTLGIGEGYDQMVHTVQCWVHNIIHLQAISLKPMHGIINHNIDKFEIKRIKNE</sequence>
<comment type="similarity">
    <text evidence="1">Belongs to the ABC transporter superfamily.</text>
</comment>
<dbReference type="GO" id="GO:0016020">
    <property type="term" value="C:membrane"/>
    <property type="evidence" value="ECO:0007669"/>
    <property type="project" value="InterPro"/>
</dbReference>
<evidence type="ECO:0000256" key="3">
    <source>
        <dbReference type="ARBA" id="ARBA00022741"/>
    </source>
</evidence>
<dbReference type="PROSITE" id="PS50893">
    <property type="entry name" value="ABC_TRANSPORTER_2"/>
    <property type="match status" value="1"/>
</dbReference>
<dbReference type="PROSITE" id="PS00211">
    <property type="entry name" value="ABC_TRANSPORTER_1"/>
    <property type="match status" value="1"/>
</dbReference>
<dbReference type="PANTHER" id="PTHR46743:SF2">
    <property type="entry name" value="TEICHOIC ACIDS EXPORT ATP-BINDING PROTEIN TAGH"/>
    <property type="match status" value="1"/>
</dbReference>
<dbReference type="GO" id="GO:0140359">
    <property type="term" value="F:ABC-type transporter activity"/>
    <property type="evidence" value="ECO:0007669"/>
    <property type="project" value="InterPro"/>
</dbReference>
<evidence type="ECO:0000256" key="4">
    <source>
        <dbReference type="ARBA" id="ARBA00022840"/>
    </source>
</evidence>
<proteinExistence type="inferred from homology"/>
<dbReference type="OrthoDB" id="9778870at2"/>
<dbReference type="Pfam" id="PF00005">
    <property type="entry name" value="ABC_tran"/>
    <property type="match status" value="1"/>
</dbReference>
<evidence type="ECO:0000256" key="1">
    <source>
        <dbReference type="ARBA" id="ARBA00005417"/>
    </source>
</evidence>
<keyword evidence="2" id="KW-0813">Transport</keyword>
<protein>
    <submittedName>
        <fullName evidence="5">ABC transporter ATP-binding protein</fullName>
    </submittedName>
</protein>
<dbReference type="InterPro" id="IPR050683">
    <property type="entry name" value="Bact_Polysacc_Export_ATP-bd"/>
</dbReference>
<name>A0A385PXS2_9FIRM</name>
<dbReference type="RefSeq" id="WP_111525767.1">
    <property type="nucleotide sequence ID" value="NZ_CP032364.1"/>
</dbReference>
<dbReference type="InterPro" id="IPR027417">
    <property type="entry name" value="P-loop_NTPase"/>
</dbReference>
<keyword evidence="3" id="KW-0547">Nucleotide-binding</keyword>
<dbReference type="CDD" id="cd03220">
    <property type="entry name" value="ABC_KpsT_Wzt"/>
    <property type="match status" value="1"/>
</dbReference>
<dbReference type="InterPro" id="IPR003593">
    <property type="entry name" value="AAA+_ATPase"/>
</dbReference>
<dbReference type="KEGG" id="lua:D4A81_02525"/>
<dbReference type="EMBL" id="CP032364">
    <property type="protein sequence ID" value="AYA98900.1"/>
    <property type="molecule type" value="Genomic_DNA"/>
</dbReference>
<dbReference type="GO" id="GO:0016887">
    <property type="term" value="F:ATP hydrolysis activity"/>
    <property type="evidence" value="ECO:0007669"/>
    <property type="project" value="InterPro"/>
</dbReference>